<dbReference type="Proteomes" id="UP000663860">
    <property type="component" value="Unassembled WGS sequence"/>
</dbReference>
<dbReference type="EMBL" id="CAJNOE010001206">
    <property type="protein sequence ID" value="CAF1400714.1"/>
    <property type="molecule type" value="Genomic_DNA"/>
</dbReference>
<evidence type="ECO:0000313" key="4">
    <source>
        <dbReference type="Proteomes" id="UP000663860"/>
    </source>
</evidence>
<reference evidence="2" key="1">
    <citation type="submission" date="2021-02" db="EMBL/GenBank/DDBJ databases">
        <authorList>
            <person name="Nowell W R."/>
        </authorList>
    </citation>
    <scope>NUCLEOTIDE SEQUENCE</scope>
</reference>
<dbReference type="EMBL" id="CAJOBB010001568">
    <property type="protein sequence ID" value="CAF3875009.1"/>
    <property type="molecule type" value="Genomic_DNA"/>
</dbReference>
<sequence length="187" mass="21146">MNPSNKSSNLDGWNDPPANLALSDNISTKRVLLNKRVPYTNQDLTSINNPANTLIVPPPVSSSSSAISTVTSLDNTPSTKSDLLTIEEIDEIFHKQMKKLEESSNIEKKILEDINKKYQVMHDEWSQEKLSLNTKQTLSNIFHELNSNHIQQAFDMHIVLVRNASSEVARFIVGIKRLIQELQRLPN</sequence>
<gene>
    <name evidence="2" type="ORF">IZO911_LOCUS39477</name>
    <name evidence="3" type="ORF">KXQ929_LOCUS21433</name>
</gene>
<evidence type="ECO:0000313" key="2">
    <source>
        <dbReference type="EMBL" id="CAF1400714.1"/>
    </source>
</evidence>
<dbReference type="InterPro" id="IPR009917">
    <property type="entry name" value="SRA1/Sec31"/>
</dbReference>
<dbReference type="GO" id="GO:0005634">
    <property type="term" value="C:nucleus"/>
    <property type="evidence" value="ECO:0007669"/>
    <property type="project" value="TreeGrafter"/>
</dbReference>
<evidence type="ECO:0000313" key="3">
    <source>
        <dbReference type="EMBL" id="CAF3875009.1"/>
    </source>
</evidence>
<organism evidence="2 4">
    <name type="scientific">Adineta steineri</name>
    <dbReference type="NCBI Taxonomy" id="433720"/>
    <lineage>
        <taxon>Eukaryota</taxon>
        <taxon>Metazoa</taxon>
        <taxon>Spiralia</taxon>
        <taxon>Gnathifera</taxon>
        <taxon>Rotifera</taxon>
        <taxon>Eurotatoria</taxon>
        <taxon>Bdelloidea</taxon>
        <taxon>Adinetida</taxon>
        <taxon>Adinetidae</taxon>
        <taxon>Adineta</taxon>
    </lineage>
</organism>
<comment type="caution">
    <text evidence="2">The sequence shown here is derived from an EMBL/GenBank/DDBJ whole genome shotgun (WGS) entry which is preliminary data.</text>
</comment>
<accession>A0A815L2W3</accession>
<dbReference type="PANTHER" id="PTHR18834:SF2">
    <property type="entry name" value="STEROID RECEPTOR RNA ACTIVATOR 1"/>
    <property type="match status" value="1"/>
</dbReference>
<dbReference type="Proteomes" id="UP000663868">
    <property type="component" value="Unassembled WGS sequence"/>
</dbReference>
<evidence type="ECO:0000259" key="1">
    <source>
        <dbReference type="Pfam" id="PF07304"/>
    </source>
</evidence>
<name>A0A815L2W3_9BILA</name>
<dbReference type="Pfam" id="PF07304">
    <property type="entry name" value="SRA1"/>
    <property type="match status" value="1"/>
</dbReference>
<dbReference type="Gene3D" id="1.20.940.10">
    <property type="entry name" value="Functional domain of the splicing factor Prp18"/>
    <property type="match status" value="1"/>
</dbReference>
<dbReference type="GO" id="GO:0006357">
    <property type="term" value="P:regulation of transcription by RNA polymerase II"/>
    <property type="evidence" value="ECO:0007669"/>
    <property type="project" value="InterPro"/>
</dbReference>
<dbReference type="InterPro" id="IPR040243">
    <property type="entry name" value="Steroid_recept_RNA_1"/>
</dbReference>
<protein>
    <recommendedName>
        <fullName evidence="1">SRA1/Sec31 domain-containing protein</fullName>
    </recommendedName>
</protein>
<dbReference type="GO" id="GO:0003713">
    <property type="term" value="F:transcription coactivator activity"/>
    <property type="evidence" value="ECO:0007669"/>
    <property type="project" value="InterPro"/>
</dbReference>
<feature type="domain" description="SRA1/Sec31" evidence="1">
    <location>
        <begin position="50"/>
        <end position="186"/>
    </location>
</feature>
<dbReference type="AlphaFoldDB" id="A0A815L2W3"/>
<proteinExistence type="predicted"/>
<dbReference type="PANTHER" id="PTHR18834">
    <property type="entry name" value="STEROID RECEPTOR RNA ACTIVATOR 1"/>
    <property type="match status" value="1"/>
</dbReference>